<evidence type="ECO:0000256" key="2">
    <source>
        <dbReference type="ARBA" id="ARBA00004496"/>
    </source>
</evidence>
<dbReference type="STRING" id="218851.A0A2G5F6C6"/>
<evidence type="ECO:0000313" key="13">
    <source>
        <dbReference type="Proteomes" id="UP000230069"/>
    </source>
</evidence>
<feature type="domain" description="Zinc-finger" evidence="11">
    <location>
        <begin position="144"/>
        <end position="242"/>
    </location>
</feature>
<evidence type="ECO:0000256" key="3">
    <source>
        <dbReference type="ARBA" id="ARBA00022490"/>
    </source>
</evidence>
<dbReference type="OrthoDB" id="298344at2759"/>
<dbReference type="Pfam" id="PF10497">
    <property type="entry name" value="zf-4CXXC_R1"/>
    <property type="match status" value="1"/>
</dbReference>
<evidence type="ECO:0000256" key="1">
    <source>
        <dbReference type="ARBA" id="ARBA00004123"/>
    </source>
</evidence>
<feature type="compositionally biased region" description="Polar residues" evidence="10">
    <location>
        <begin position="104"/>
        <end position="113"/>
    </location>
</feature>
<proteinExistence type="predicted"/>
<accession>A0A2G5F6C6</accession>
<feature type="compositionally biased region" description="Basic residues" evidence="10">
    <location>
        <begin position="37"/>
        <end position="53"/>
    </location>
</feature>
<keyword evidence="13" id="KW-1185">Reference proteome</keyword>
<evidence type="ECO:0000256" key="4">
    <source>
        <dbReference type="ARBA" id="ARBA00022499"/>
    </source>
</evidence>
<feature type="region of interest" description="Disordered" evidence="10">
    <location>
        <begin position="249"/>
        <end position="309"/>
    </location>
</feature>
<dbReference type="InterPro" id="IPR018866">
    <property type="entry name" value="Znf-4CXXC_R1"/>
</dbReference>
<evidence type="ECO:0000259" key="11">
    <source>
        <dbReference type="Pfam" id="PF10497"/>
    </source>
</evidence>
<feature type="region of interest" description="Disordered" evidence="10">
    <location>
        <begin position="85"/>
        <end position="142"/>
    </location>
</feature>
<reference evidence="12 13" key="1">
    <citation type="submission" date="2017-09" db="EMBL/GenBank/DDBJ databases">
        <title>WGS assembly of Aquilegia coerulea Goldsmith.</title>
        <authorList>
            <person name="Hodges S."/>
            <person name="Kramer E."/>
            <person name="Nordborg M."/>
            <person name="Tomkins J."/>
            <person name="Borevitz J."/>
            <person name="Derieg N."/>
            <person name="Yan J."/>
            <person name="Mihaltcheva S."/>
            <person name="Hayes R.D."/>
            <person name="Rokhsar D."/>
        </authorList>
    </citation>
    <scope>NUCLEOTIDE SEQUENCE [LARGE SCALE GENOMIC DNA]</scope>
    <source>
        <strain evidence="13">cv. Goldsmith</strain>
    </source>
</reference>
<sequence>MERSKNPRVSTVMALTPTPDNSSSNLILSPQQENLNHKKKKKKYKKKKEAKKKILVDSQEENLTDSTQQQQLNVSFDLLSAYSPQHLNQKTKRKYNKKKANENLGDSTQQQNVSPDSSLSSSQHHQKKRNNRPGVRVRGGRIFDSENGKTCHQCRQKTRDLVAACKSKRDEKSCTIKFCHKCLKNRYGENAEEANQLEDWKCPKCRGVCNCSFCMKKKGHQPTGILVHAANANGFGSVSEYLSVSGPVSAMREKRKSSDENAESTHHQGSLKLPGEGKKIKEHKRKNLGNSNMGDNVVEGSNADGTKSKKRIKKRHLEIDLNVAAIEEDIDEKVDGCEKQLNGLGGCQENCVQLENNTQKPCTSSDISLNSTYKEEVNINEVDGGSRKKPKKFQIHKKMASDPIKTQKEIGDKKDPQIGLYDEKSTKLMGTEDETYDKDRSFPACGQNDGKDKLEDKQRAITKCNHKNESDVDVSLPQGINLTTVADIELPAEEFLEFCNAIGKELLSKEVPQVLKPTPGVPFEILASWCNFVHMIS</sequence>
<keyword evidence="5" id="KW-0597">Phosphoprotein</keyword>
<dbReference type="PANTHER" id="PTHR31169:SF8">
    <property type="entry name" value="ZINC-FINGER DOMAIN OF MONOAMINE-OXIDASE A REPRESSOR R1 PROTEIN"/>
    <property type="match status" value="1"/>
</dbReference>
<dbReference type="GO" id="GO:0005634">
    <property type="term" value="C:nucleus"/>
    <property type="evidence" value="ECO:0007669"/>
    <property type="project" value="UniProtKB-SubCell"/>
</dbReference>
<feature type="compositionally biased region" description="Basic residues" evidence="10">
    <location>
        <begin position="387"/>
        <end position="398"/>
    </location>
</feature>
<protein>
    <recommendedName>
        <fullName evidence="11">Zinc-finger domain-containing protein</fullName>
    </recommendedName>
</protein>
<dbReference type="GO" id="GO:0005737">
    <property type="term" value="C:cytoplasm"/>
    <property type="evidence" value="ECO:0007669"/>
    <property type="project" value="UniProtKB-SubCell"/>
</dbReference>
<keyword evidence="6" id="KW-0832">Ubl conjugation</keyword>
<dbReference type="EMBL" id="KZ305019">
    <property type="protein sequence ID" value="PIA63552.1"/>
    <property type="molecule type" value="Genomic_DNA"/>
</dbReference>
<feature type="region of interest" description="Disordered" evidence="10">
    <location>
        <begin position="383"/>
        <end position="421"/>
    </location>
</feature>
<evidence type="ECO:0000256" key="8">
    <source>
        <dbReference type="ARBA" id="ARBA00023163"/>
    </source>
</evidence>
<keyword evidence="8" id="KW-0804">Transcription</keyword>
<feature type="compositionally biased region" description="Basic and acidic residues" evidence="10">
    <location>
        <begin position="256"/>
        <end position="266"/>
    </location>
</feature>
<feature type="region of interest" description="Disordered" evidence="10">
    <location>
        <begin position="1"/>
        <end position="67"/>
    </location>
</feature>
<dbReference type="Proteomes" id="UP000230069">
    <property type="component" value="Unassembled WGS sequence"/>
</dbReference>
<name>A0A2G5F6C6_AQUCA</name>
<evidence type="ECO:0000256" key="10">
    <source>
        <dbReference type="SAM" id="MobiDB-lite"/>
    </source>
</evidence>
<evidence type="ECO:0000256" key="7">
    <source>
        <dbReference type="ARBA" id="ARBA00023015"/>
    </source>
</evidence>
<keyword evidence="7" id="KW-0805">Transcription regulation</keyword>
<feature type="compositionally biased region" description="Basic residues" evidence="10">
    <location>
        <begin position="89"/>
        <end position="98"/>
    </location>
</feature>
<feature type="compositionally biased region" description="Polar residues" evidence="10">
    <location>
        <begin position="18"/>
        <end position="34"/>
    </location>
</feature>
<keyword evidence="4" id="KW-1017">Isopeptide bond</keyword>
<evidence type="ECO:0000256" key="9">
    <source>
        <dbReference type="ARBA" id="ARBA00023242"/>
    </source>
</evidence>
<evidence type="ECO:0000256" key="6">
    <source>
        <dbReference type="ARBA" id="ARBA00022843"/>
    </source>
</evidence>
<dbReference type="GO" id="GO:0006355">
    <property type="term" value="P:regulation of DNA-templated transcription"/>
    <property type="evidence" value="ECO:0007669"/>
    <property type="project" value="InterPro"/>
</dbReference>
<feature type="region of interest" description="Disordered" evidence="10">
    <location>
        <begin position="433"/>
        <end position="453"/>
    </location>
</feature>
<keyword evidence="9" id="KW-0539">Nucleus</keyword>
<feature type="compositionally biased region" description="Basic and acidic residues" evidence="10">
    <location>
        <begin position="405"/>
        <end position="421"/>
    </location>
</feature>
<dbReference type="InParanoid" id="A0A2G5F6C6"/>
<keyword evidence="3" id="KW-0963">Cytoplasm</keyword>
<evidence type="ECO:0000313" key="12">
    <source>
        <dbReference type="EMBL" id="PIA63552.1"/>
    </source>
</evidence>
<organism evidence="12 13">
    <name type="scientific">Aquilegia coerulea</name>
    <name type="common">Rocky mountain columbine</name>
    <dbReference type="NCBI Taxonomy" id="218851"/>
    <lineage>
        <taxon>Eukaryota</taxon>
        <taxon>Viridiplantae</taxon>
        <taxon>Streptophyta</taxon>
        <taxon>Embryophyta</taxon>
        <taxon>Tracheophyta</taxon>
        <taxon>Spermatophyta</taxon>
        <taxon>Magnoliopsida</taxon>
        <taxon>Ranunculales</taxon>
        <taxon>Ranunculaceae</taxon>
        <taxon>Thalictroideae</taxon>
        <taxon>Aquilegia</taxon>
    </lineage>
</organism>
<dbReference type="PANTHER" id="PTHR31169">
    <property type="entry name" value="OS05G0300700 PROTEIN"/>
    <property type="match status" value="1"/>
</dbReference>
<dbReference type="InterPro" id="IPR040221">
    <property type="entry name" value="CDCA7/CDA7L"/>
</dbReference>
<evidence type="ECO:0000256" key="5">
    <source>
        <dbReference type="ARBA" id="ARBA00022553"/>
    </source>
</evidence>
<dbReference type="AlphaFoldDB" id="A0A2G5F6C6"/>
<gene>
    <name evidence="12" type="ORF">AQUCO_00201117v1</name>
</gene>
<comment type="subcellular location">
    <subcellularLocation>
        <location evidence="2">Cytoplasm</location>
    </subcellularLocation>
    <subcellularLocation>
        <location evidence="1">Nucleus</location>
    </subcellularLocation>
</comment>